<evidence type="ECO:0000256" key="1">
    <source>
        <dbReference type="ARBA" id="ARBA00006845"/>
    </source>
</evidence>
<dbReference type="GeneID" id="60991288"/>
<dbReference type="EMBL" id="ACVQ01000001">
    <property type="protein sequence ID" value="EET80885.1"/>
    <property type="molecule type" value="Genomic_DNA"/>
</dbReference>
<keyword evidence="4" id="KW-1185">Reference proteome</keyword>
<evidence type="ECO:0000259" key="2">
    <source>
        <dbReference type="Pfam" id="PF01337"/>
    </source>
</evidence>
<evidence type="ECO:0000313" key="3">
    <source>
        <dbReference type="EMBL" id="EET80885.1"/>
    </source>
</evidence>
<evidence type="ECO:0000313" key="4">
    <source>
        <dbReference type="Proteomes" id="UP000003107"/>
    </source>
</evidence>
<organism evidence="3 4">
    <name type="scientific">Campylobacter showae RM3277</name>
    <dbReference type="NCBI Taxonomy" id="553219"/>
    <lineage>
        <taxon>Bacteria</taxon>
        <taxon>Pseudomonadati</taxon>
        <taxon>Campylobacterota</taxon>
        <taxon>Epsilonproteobacteria</taxon>
        <taxon>Campylobacterales</taxon>
        <taxon>Campylobacteraceae</taxon>
        <taxon>Campylobacter</taxon>
    </lineage>
</organism>
<dbReference type="InterPro" id="IPR035905">
    <property type="entry name" value="Barstar-like_sf"/>
</dbReference>
<feature type="domain" description="Barstar (barnase inhibitor)" evidence="2">
    <location>
        <begin position="7"/>
        <end position="97"/>
    </location>
</feature>
<dbReference type="AlphaFoldDB" id="C6RCL3"/>
<dbReference type="SUPFAM" id="SSF52038">
    <property type="entry name" value="Barstar-related"/>
    <property type="match status" value="1"/>
</dbReference>
<comment type="caution">
    <text evidence="3">The sequence shown here is derived from an EMBL/GenBank/DDBJ whole genome shotgun (WGS) entry which is preliminary data.</text>
</comment>
<sequence length="111" mass="12584">MKFISVDIDFLDIYSKNFHLKMAEIFGFPDFYGKNLAALIDCLSDLRTFGDEEPMTRYSLNDDECLLLNVRNLSKASNDLRRKFLLALEAVNTRLSAGKTPTILVNLTSKG</sequence>
<dbReference type="Proteomes" id="UP000003107">
    <property type="component" value="Unassembled WGS sequence"/>
</dbReference>
<name>C6RCL3_9BACT</name>
<protein>
    <recommendedName>
        <fullName evidence="2">Barstar (barnase inhibitor) domain-containing protein</fullName>
    </recommendedName>
</protein>
<dbReference type="Gene3D" id="3.30.370.10">
    <property type="entry name" value="Barstar-like"/>
    <property type="match status" value="1"/>
</dbReference>
<comment type="similarity">
    <text evidence="1">Belongs to the barstar family.</text>
</comment>
<accession>C6RCL3</accession>
<reference evidence="3 4" key="1">
    <citation type="submission" date="2009-07" db="EMBL/GenBank/DDBJ databases">
        <authorList>
            <person name="Madupu R."/>
            <person name="Sebastian Y."/>
            <person name="Durkin A.S."/>
            <person name="Torralba M."/>
            <person name="Methe B."/>
            <person name="Sutton G.G."/>
            <person name="Strausberg R.L."/>
            <person name="Nelson K.E."/>
        </authorList>
    </citation>
    <scope>NUCLEOTIDE SEQUENCE [LARGE SCALE GENOMIC DNA]</scope>
    <source>
        <strain evidence="3 4">RM3277</strain>
    </source>
</reference>
<gene>
    <name evidence="3" type="ORF">CAMSH0001_2387</name>
</gene>
<dbReference type="STRING" id="553219.CAMSH0001_2387"/>
<proteinExistence type="inferred from homology"/>
<dbReference type="eggNOG" id="COG2732">
    <property type="taxonomic scope" value="Bacteria"/>
</dbReference>
<dbReference type="OrthoDB" id="7575400at2"/>
<dbReference type="InterPro" id="IPR000468">
    <property type="entry name" value="Barstar"/>
</dbReference>
<dbReference type="Pfam" id="PF01337">
    <property type="entry name" value="Barstar"/>
    <property type="match status" value="1"/>
</dbReference>
<dbReference type="RefSeq" id="WP_004321033.1">
    <property type="nucleotide sequence ID" value="NZ_ACVQ01000001.1"/>
</dbReference>